<keyword evidence="3" id="KW-1185">Reference proteome</keyword>
<evidence type="ECO:0000313" key="2">
    <source>
        <dbReference type="EMBL" id="MFC7403947.1"/>
    </source>
</evidence>
<gene>
    <name evidence="2" type="ORF">ACFQQL_02410</name>
</gene>
<dbReference type="RefSeq" id="WP_382390879.1">
    <property type="nucleotide sequence ID" value="NZ_JBHTCQ010000001.1"/>
</dbReference>
<dbReference type="InterPro" id="IPR027417">
    <property type="entry name" value="P-loop_NTPase"/>
</dbReference>
<dbReference type="Pfam" id="PF00196">
    <property type="entry name" value="GerE"/>
    <property type="match status" value="1"/>
</dbReference>
<evidence type="ECO:0000259" key="1">
    <source>
        <dbReference type="PROSITE" id="PS50043"/>
    </source>
</evidence>
<dbReference type="PROSITE" id="PS50043">
    <property type="entry name" value="HTH_LUXR_2"/>
    <property type="match status" value="1"/>
</dbReference>
<sequence>MLSIEALQPRAARLLDQAITRGAECVVIRGEAGSGKSMMLDRVAGTPGARTIRLNVMWGALEDQQMLISSAATQVEDVVPGAAGGAGGITHPARGTGWAEEPTAAFVRLVDRLLAAGGQRRDPLWILVDDVDALHEDLLPGLRHAIARTAHLPGGVVCTSTWPVPALESYERIDLDPLREEVIGPWVEARTGVRPPHRVVRQLHQRSGGHVSILAGLTEHASNAALGGSRRLVHRPPNPAAQRHAARTLATVPAPTRELLTTIAQVGAVDMPTFTALAADSDQAGDQLLATGLFESDGARVHVADGVLADALAHGARDTRRAACQRVLDAASDVLGEDDRLLMSALTSERDPAHAGPLGDQALAAVRRGDSCRAHAFVSAMAEHTTSENYARFAATRVRVTLLDGYLEDAAEQAADDLPRLPMSRERLHVAQILVASRFLLGHRLELGTVHDEVQRHAAAEPVATAPIARMATLLALNVGQVDTARRIAELTESVLPAPLLRGPAWQYMRARLSADANVADLRRYLRRWMADSRPDDLGLDLQTEIAFREEPQAAQHHLRAELSRPMPSLHRAVLLTLSAYLESGEGELGRARAALQELDDLQPLERFLTSLRASVALRCASMPGAPALTVREAQIVEKAILDRPHLLTHRLWINRAAWLLATDQRQEEARGLLAAAAADRRPDANALATLGDVDFELVGPALHVALCVDQGRAADARRYLQTVLASRAERSSHVHAATRLGMALLRTEQSEHQIDWNELLATSRFPRWALPALKRVVSRHSGTRTPHAEPDSAAVEEGLAPGLRLTPRESEVAARIVRGMRNRDIAAELYLSVRSVEATITKLFRKTGTRSRAGLAAALLRIGERSIGEPPHHDRLG</sequence>
<dbReference type="InterPro" id="IPR000792">
    <property type="entry name" value="Tscrpt_reg_LuxR_C"/>
</dbReference>
<comment type="caution">
    <text evidence="2">The sequence shown here is derived from an EMBL/GenBank/DDBJ whole genome shotgun (WGS) entry which is preliminary data.</text>
</comment>
<protein>
    <submittedName>
        <fullName evidence="2">LuxR C-terminal-related transcriptional regulator</fullName>
    </submittedName>
</protein>
<dbReference type="SUPFAM" id="SSF52540">
    <property type="entry name" value="P-loop containing nucleoside triphosphate hydrolases"/>
    <property type="match status" value="1"/>
</dbReference>
<dbReference type="Proteomes" id="UP001596455">
    <property type="component" value="Unassembled WGS sequence"/>
</dbReference>
<reference evidence="3" key="1">
    <citation type="journal article" date="2019" name="Int. J. Syst. Evol. Microbiol.">
        <title>The Global Catalogue of Microorganisms (GCM) 10K type strain sequencing project: providing services to taxonomists for standard genome sequencing and annotation.</title>
        <authorList>
            <consortium name="The Broad Institute Genomics Platform"/>
            <consortium name="The Broad Institute Genome Sequencing Center for Infectious Disease"/>
            <person name="Wu L."/>
            <person name="Ma J."/>
        </authorList>
    </citation>
    <scope>NUCLEOTIDE SEQUENCE [LARGE SCALE GENOMIC DNA]</scope>
    <source>
        <strain evidence="3">JCM 1490</strain>
    </source>
</reference>
<dbReference type="EMBL" id="JBHTCQ010000001">
    <property type="protein sequence ID" value="MFC7403947.1"/>
    <property type="molecule type" value="Genomic_DNA"/>
</dbReference>
<dbReference type="SUPFAM" id="SSF46894">
    <property type="entry name" value="C-terminal effector domain of the bipartite response regulators"/>
    <property type="match status" value="1"/>
</dbReference>
<dbReference type="InterPro" id="IPR036388">
    <property type="entry name" value="WH-like_DNA-bd_sf"/>
</dbReference>
<name>A0ABW2Q5W1_9MICO</name>
<accession>A0ABW2Q5W1</accession>
<dbReference type="SMART" id="SM00421">
    <property type="entry name" value="HTH_LUXR"/>
    <property type="match status" value="1"/>
</dbReference>
<evidence type="ECO:0000313" key="3">
    <source>
        <dbReference type="Proteomes" id="UP001596455"/>
    </source>
</evidence>
<organism evidence="2 3">
    <name type="scientific">Georgenia alba</name>
    <dbReference type="NCBI Taxonomy" id="2233858"/>
    <lineage>
        <taxon>Bacteria</taxon>
        <taxon>Bacillati</taxon>
        <taxon>Actinomycetota</taxon>
        <taxon>Actinomycetes</taxon>
        <taxon>Micrococcales</taxon>
        <taxon>Bogoriellaceae</taxon>
        <taxon>Georgenia</taxon>
    </lineage>
</organism>
<proteinExistence type="predicted"/>
<dbReference type="CDD" id="cd06170">
    <property type="entry name" value="LuxR_C_like"/>
    <property type="match status" value="1"/>
</dbReference>
<dbReference type="InterPro" id="IPR016032">
    <property type="entry name" value="Sig_transdc_resp-reg_C-effctor"/>
</dbReference>
<dbReference type="Gene3D" id="1.10.10.10">
    <property type="entry name" value="Winged helix-like DNA-binding domain superfamily/Winged helix DNA-binding domain"/>
    <property type="match status" value="1"/>
</dbReference>
<feature type="domain" description="HTH luxR-type" evidence="1">
    <location>
        <begin position="799"/>
        <end position="864"/>
    </location>
</feature>